<dbReference type="Proteomes" id="UP000076079">
    <property type="component" value="Chromosome"/>
</dbReference>
<name>A0A143PV20_LUTPR</name>
<accession>A0A143PV20</accession>
<protein>
    <submittedName>
        <fullName evidence="1">Uncharacterized protein</fullName>
    </submittedName>
</protein>
<proteinExistence type="predicted"/>
<gene>
    <name evidence="1" type="ORF">LuPra_04932</name>
</gene>
<evidence type="ECO:0000313" key="1">
    <source>
        <dbReference type="EMBL" id="AMY11674.1"/>
    </source>
</evidence>
<evidence type="ECO:0000313" key="2">
    <source>
        <dbReference type="Proteomes" id="UP000076079"/>
    </source>
</evidence>
<keyword evidence="2" id="KW-1185">Reference proteome</keyword>
<organism evidence="1 2">
    <name type="scientific">Luteitalea pratensis</name>
    <dbReference type="NCBI Taxonomy" id="1855912"/>
    <lineage>
        <taxon>Bacteria</taxon>
        <taxon>Pseudomonadati</taxon>
        <taxon>Acidobacteriota</taxon>
        <taxon>Vicinamibacteria</taxon>
        <taxon>Vicinamibacterales</taxon>
        <taxon>Vicinamibacteraceae</taxon>
        <taxon>Luteitalea</taxon>
    </lineage>
</organism>
<sequence>MTDTAKTTVPAERPAALPDYQPQEHFWPYVELTEQPTPEELAALDPDLRTALYGAADIPFSFTLVFPRFDGPDYERAIELARQSAEYREVGTGDQFRIRARFYPSDVARMRDLFVIAAQHPGCEVLVDDRPVPFARELWLPLSWFLLPR</sequence>
<dbReference type="RefSeq" id="WP_110173200.1">
    <property type="nucleotide sequence ID" value="NZ_CP015136.1"/>
</dbReference>
<reference evidence="2" key="2">
    <citation type="submission" date="2016-04" db="EMBL/GenBank/DDBJ databases">
        <title>First Complete Genome Sequence of a Subdivision 6 Acidobacterium.</title>
        <authorList>
            <person name="Huang S."/>
            <person name="Vieira S."/>
            <person name="Bunk B."/>
            <person name="Riedel T."/>
            <person name="Sproeer C."/>
            <person name="Overmann J."/>
        </authorList>
    </citation>
    <scope>NUCLEOTIDE SEQUENCE [LARGE SCALE GENOMIC DNA]</scope>
    <source>
        <strain evidence="2">DSM 100886 HEG_-6_39</strain>
    </source>
</reference>
<dbReference type="AlphaFoldDB" id="A0A143PV20"/>
<reference evidence="1 2" key="1">
    <citation type="journal article" date="2016" name="Genome Announc.">
        <title>First Complete Genome Sequence of a Subdivision 6 Acidobacterium Strain.</title>
        <authorList>
            <person name="Huang S."/>
            <person name="Vieira S."/>
            <person name="Bunk B."/>
            <person name="Riedel T."/>
            <person name="Sproer C."/>
            <person name="Overmann J."/>
        </authorList>
    </citation>
    <scope>NUCLEOTIDE SEQUENCE [LARGE SCALE GENOMIC DNA]</scope>
    <source>
        <strain evidence="2">DSM 100886 HEG_-6_39</strain>
    </source>
</reference>
<dbReference type="STRING" id="1855912.LuPra_04932"/>
<dbReference type="EMBL" id="CP015136">
    <property type="protein sequence ID" value="AMY11674.1"/>
    <property type="molecule type" value="Genomic_DNA"/>
</dbReference>
<dbReference type="KEGG" id="abac:LuPra_04932"/>